<evidence type="ECO:0000259" key="1">
    <source>
        <dbReference type="Pfam" id="PF13302"/>
    </source>
</evidence>
<dbReference type="SUPFAM" id="SSF55729">
    <property type="entry name" value="Acyl-CoA N-acyltransferases (Nat)"/>
    <property type="match status" value="1"/>
</dbReference>
<name>A0ABT2TMM3_9FIRM</name>
<dbReference type="Pfam" id="PF13302">
    <property type="entry name" value="Acetyltransf_3"/>
    <property type="match status" value="1"/>
</dbReference>
<keyword evidence="3" id="KW-1185">Reference proteome</keyword>
<gene>
    <name evidence="2" type="ORF">OCV88_10425</name>
</gene>
<evidence type="ECO:0000313" key="3">
    <source>
        <dbReference type="Proteomes" id="UP001652442"/>
    </source>
</evidence>
<sequence>MWKQILDNADSVFSLFTGNGEYCGSIELQQPNSNTPEIGIDLLAEKRNQKIAPKAVRLFARRVYEIRKVDCFLIRISSKNQHSIHVFEKMGAVKIGEEETAFSRFREKFRKTAEEGGLDLEKFRHLFRESADEIVYCYSLNPDTFLHLQRL</sequence>
<reference evidence="2 3" key="1">
    <citation type="journal article" date="2021" name="ISME Commun">
        <title>Automated analysis of genomic sequences facilitates high-throughput and comprehensive description of bacteria.</title>
        <authorList>
            <person name="Hitch T.C.A."/>
        </authorList>
    </citation>
    <scope>NUCLEOTIDE SEQUENCE [LARGE SCALE GENOMIC DNA]</scope>
    <source>
        <strain evidence="2 3">Sanger_109</strain>
    </source>
</reference>
<dbReference type="InterPro" id="IPR016181">
    <property type="entry name" value="Acyl_CoA_acyltransferase"/>
</dbReference>
<dbReference type="Gene3D" id="3.40.630.30">
    <property type="match status" value="1"/>
</dbReference>
<dbReference type="Proteomes" id="UP001652442">
    <property type="component" value="Unassembled WGS sequence"/>
</dbReference>
<protein>
    <submittedName>
        <fullName evidence="2">GNAT family N-acetyltransferase</fullName>
    </submittedName>
</protein>
<proteinExistence type="predicted"/>
<feature type="domain" description="N-acetyltransferase" evidence="1">
    <location>
        <begin position="9"/>
        <end position="92"/>
    </location>
</feature>
<dbReference type="InterPro" id="IPR000182">
    <property type="entry name" value="GNAT_dom"/>
</dbReference>
<comment type="caution">
    <text evidence="2">The sequence shown here is derived from an EMBL/GenBank/DDBJ whole genome shotgun (WGS) entry which is preliminary data.</text>
</comment>
<accession>A0ABT2TMM3</accession>
<organism evidence="2 3">
    <name type="scientific">Brotonthovivens ammoniilytica</name>
    <dbReference type="NCBI Taxonomy" id="2981725"/>
    <lineage>
        <taxon>Bacteria</taxon>
        <taxon>Bacillati</taxon>
        <taxon>Bacillota</taxon>
        <taxon>Clostridia</taxon>
        <taxon>Lachnospirales</taxon>
        <taxon>Lachnospiraceae</taxon>
        <taxon>Brotonthovivens</taxon>
    </lineage>
</organism>
<evidence type="ECO:0000313" key="2">
    <source>
        <dbReference type="EMBL" id="MCU6762749.1"/>
    </source>
</evidence>
<dbReference type="EMBL" id="JAOQJQ010000004">
    <property type="protein sequence ID" value="MCU6762749.1"/>
    <property type="molecule type" value="Genomic_DNA"/>
</dbReference>